<reference evidence="4" key="1">
    <citation type="submission" date="2019-08" db="EMBL/GenBank/DDBJ databases">
        <authorList>
            <person name="Kucharzyk K."/>
            <person name="Murdoch R.W."/>
            <person name="Higgins S."/>
            <person name="Loffler F."/>
        </authorList>
    </citation>
    <scope>NUCLEOTIDE SEQUENCE</scope>
</reference>
<evidence type="ECO:0000256" key="1">
    <source>
        <dbReference type="ARBA" id="ARBA00023125"/>
    </source>
</evidence>
<dbReference type="GO" id="GO:0015074">
    <property type="term" value="P:DNA integration"/>
    <property type="evidence" value="ECO:0007669"/>
    <property type="project" value="InterPro"/>
</dbReference>
<protein>
    <recommendedName>
        <fullName evidence="3">Integrase SAM-like N-terminal domain-containing protein</fullName>
    </recommendedName>
</protein>
<evidence type="ECO:0000259" key="3">
    <source>
        <dbReference type="Pfam" id="PF14659"/>
    </source>
</evidence>
<accession>A0A645AX99</accession>
<gene>
    <name evidence="4" type="ORF">SDC9_104248</name>
</gene>
<evidence type="ECO:0000256" key="2">
    <source>
        <dbReference type="SAM" id="MobiDB-lite"/>
    </source>
</evidence>
<name>A0A645AX99_9ZZZZ</name>
<dbReference type="EMBL" id="VSSQ01016261">
    <property type="protein sequence ID" value="MPM57426.1"/>
    <property type="molecule type" value="Genomic_DNA"/>
</dbReference>
<proteinExistence type="predicted"/>
<dbReference type="Pfam" id="PF14659">
    <property type="entry name" value="Phage_int_SAM_3"/>
    <property type="match status" value="1"/>
</dbReference>
<sequence>MTQQSRKSKTRRRGHNEGSIRLTPNGTWRAWVTLTSGKRISKTLPTKPEARDWLQQKMTEAEETLDAEKTLGEYMLGWFENHSSQLKESTRCDYEIIIHKYILPALGEVVLNTLHRSVFDSF</sequence>
<organism evidence="4">
    <name type="scientific">bioreactor metagenome</name>
    <dbReference type="NCBI Taxonomy" id="1076179"/>
    <lineage>
        <taxon>unclassified sequences</taxon>
        <taxon>metagenomes</taxon>
        <taxon>ecological metagenomes</taxon>
    </lineage>
</organism>
<dbReference type="InterPro" id="IPR004107">
    <property type="entry name" value="Integrase_SAM-like_N"/>
</dbReference>
<dbReference type="Gene3D" id="1.10.150.130">
    <property type="match status" value="1"/>
</dbReference>
<feature type="domain" description="Integrase SAM-like N-terminal" evidence="3">
    <location>
        <begin position="70"/>
        <end position="114"/>
    </location>
</feature>
<comment type="caution">
    <text evidence="4">The sequence shown here is derived from an EMBL/GenBank/DDBJ whole genome shotgun (WGS) entry which is preliminary data.</text>
</comment>
<dbReference type="InterPro" id="IPR010998">
    <property type="entry name" value="Integrase_recombinase_N"/>
</dbReference>
<keyword evidence="1" id="KW-0238">DNA-binding</keyword>
<feature type="region of interest" description="Disordered" evidence="2">
    <location>
        <begin position="1"/>
        <end position="22"/>
    </location>
</feature>
<evidence type="ECO:0000313" key="4">
    <source>
        <dbReference type="EMBL" id="MPM57426.1"/>
    </source>
</evidence>
<feature type="compositionally biased region" description="Basic residues" evidence="2">
    <location>
        <begin position="1"/>
        <end position="14"/>
    </location>
</feature>
<dbReference type="GO" id="GO:0003677">
    <property type="term" value="F:DNA binding"/>
    <property type="evidence" value="ECO:0007669"/>
    <property type="project" value="UniProtKB-KW"/>
</dbReference>
<dbReference type="AlphaFoldDB" id="A0A645AX99"/>